<gene>
    <name evidence="1" type="ORF">EDD52_113105</name>
</gene>
<organism evidence="1 2">
    <name type="scientific">Primorskyibacter sedentarius</name>
    <dbReference type="NCBI Taxonomy" id="745311"/>
    <lineage>
        <taxon>Bacteria</taxon>
        <taxon>Pseudomonadati</taxon>
        <taxon>Pseudomonadota</taxon>
        <taxon>Alphaproteobacteria</taxon>
        <taxon>Rhodobacterales</taxon>
        <taxon>Roseobacteraceae</taxon>
        <taxon>Primorskyibacter</taxon>
    </lineage>
</organism>
<reference evidence="1 2" key="1">
    <citation type="submission" date="2019-03" db="EMBL/GenBank/DDBJ databases">
        <title>Genomic Encyclopedia of Type Strains, Phase IV (KMG-IV): sequencing the most valuable type-strain genomes for metagenomic binning, comparative biology and taxonomic classification.</title>
        <authorList>
            <person name="Goeker M."/>
        </authorList>
    </citation>
    <scope>NUCLEOTIDE SEQUENCE [LARGE SCALE GENOMIC DNA]</scope>
    <source>
        <strain evidence="1 2">DSM 104836</strain>
    </source>
</reference>
<protein>
    <submittedName>
        <fullName evidence="1">Uncharacterized protein</fullName>
    </submittedName>
</protein>
<evidence type="ECO:0000313" key="1">
    <source>
        <dbReference type="EMBL" id="TCS60811.1"/>
    </source>
</evidence>
<comment type="caution">
    <text evidence="1">The sequence shown here is derived from an EMBL/GenBank/DDBJ whole genome shotgun (WGS) entry which is preliminary data.</text>
</comment>
<sequence length="138" mass="15530">MMQRYKTAGTARISQVARHWDVDRDTAASILEERDVPFVVGDGPRRVEWVDVWSLEGAGYVAPGNYANFKARLLRVDRLGVAPENSRQPDAYMGLIRLKPSALRARCAQVQQPIIRLSERSQRIRPCDLDALLSLLGV</sequence>
<proteinExistence type="predicted"/>
<evidence type="ECO:0000313" key="2">
    <source>
        <dbReference type="Proteomes" id="UP000295696"/>
    </source>
</evidence>
<accession>A0A4V6NYG7</accession>
<dbReference type="EMBL" id="SLZU01000013">
    <property type="protein sequence ID" value="TCS60811.1"/>
    <property type="molecule type" value="Genomic_DNA"/>
</dbReference>
<name>A0A4V6NYG7_9RHOB</name>
<dbReference type="Proteomes" id="UP000295696">
    <property type="component" value="Unassembled WGS sequence"/>
</dbReference>
<keyword evidence="2" id="KW-1185">Reference proteome</keyword>
<dbReference type="AlphaFoldDB" id="A0A4V6NYG7"/>